<organism evidence="1 2">
    <name type="scientific">Acetobacter sacchari</name>
    <dbReference type="NCBI Taxonomy" id="2661687"/>
    <lineage>
        <taxon>Bacteria</taxon>
        <taxon>Pseudomonadati</taxon>
        <taxon>Pseudomonadota</taxon>
        <taxon>Alphaproteobacteria</taxon>
        <taxon>Acetobacterales</taxon>
        <taxon>Acetobacteraceae</taxon>
        <taxon>Acetobacter</taxon>
    </lineage>
</organism>
<dbReference type="Proteomes" id="UP000664771">
    <property type="component" value="Unassembled WGS sequence"/>
</dbReference>
<evidence type="ECO:0000313" key="1">
    <source>
        <dbReference type="EMBL" id="MBO1359307.1"/>
    </source>
</evidence>
<comment type="caution">
    <text evidence="1">The sequence shown here is derived from an EMBL/GenBank/DDBJ whole genome shotgun (WGS) entry which is preliminary data.</text>
</comment>
<name>A0ABS3LTS9_9PROT</name>
<reference evidence="1 2" key="1">
    <citation type="submission" date="2021-03" db="EMBL/GenBank/DDBJ databases">
        <title>The complete genome sequence of Acetobacter sacchari TBRC 11175.</title>
        <authorList>
            <person name="Charoenyingcharoen P."/>
            <person name="Yukphan P."/>
        </authorList>
    </citation>
    <scope>NUCLEOTIDE SEQUENCE [LARGE SCALE GENOMIC DNA]</scope>
    <source>
        <strain evidence="1 2">TBRC 11175</strain>
    </source>
</reference>
<dbReference type="RefSeq" id="WP_207880225.1">
    <property type="nucleotide sequence ID" value="NZ_JAFVMF010000005.1"/>
</dbReference>
<protein>
    <submittedName>
        <fullName evidence="1">Uncharacterized protein</fullName>
    </submittedName>
</protein>
<accession>A0ABS3LTS9</accession>
<proteinExistence type="predicted"/>
<dbReference type="EMBL" id="JAFVMF010000005">
    <property type="protein sequence ID" value="MBO1359307.1"/>
    <property type="molecule type" value="Genomic_DNA"/>
</dbReference>
<keyword evidence="2" id="KW-1185">Reference proteome</keyword>
<sequence length="62" mass="6665">MNIIDDEPRASIVENLVGRGQKKFVILPGQHGALQGQEIEPITDKLVGNNLAKLKTSCVPLG</sequence>
<gene>
    <name evidence="1" type="ORF">J2D73_05790</name>
</gene>
<evidence type="ECO:0000313" key="2">
    <source>
        <dbReference type="Proteomes" id="UP000664771"/>
    </source>
</evidence>